<feature type="domain" description="DUF927" evidence="1">
    <location>
        <begin position="104"/>
        <end position="361"/>
    </location>
</feature>
<dbReference type="RefSeq" id="WP_161838195.1">
    <property type="nucleotide sequence ID" value="NZ_CP048000.1"/>
</dbReference>
<dbReference type="Proteomes" id="UP000464314">
    <property type="component" value="Chromosome"/>
</dbReference>
<dbReference type="AlphaFoldDB" id="A0A6P1TJI6"/>
<proteinExistence type="predicted"/>
<dbReference type="EMBL" id="CP048000">
    <property type="protein sequence ID" value="QHQ61370.1"/>
    <property type="molecule type" value="Genomic_DNA"/>
</dbReference>
<dbReference type="KEGG" id="anr:Ana3638_11785"/>
<evidence type="ECO:0000259" key="2">
    <source>
        <dbReference type="Pfam" id="PF18662"/>
    </source>
</evidence>
<keyword evidence="4" id="KW-1185">Reference proteome</keyword>
<feature type="domain" description="Cch helix turn helix" evidence="2">
    <location>
        <begin position="506"/>
        <end position="609"/>
    </location>
</feature>
<accession>A0A6P1TJI6</accession>
<dbReference type="Pfam" id="PF18662">
    <property type="entry name" value="HTH_56"/>
    <property type="match status" value="1"/>
</dbReference>
<sequence length="633" mass="72026">MINIAELNKETILNDEIFFELYEEKDPILHATLTVDLMARAKSLGVKQLFDIKYKAFAKSKRSFTLKTGGNYTEFEGAYPQLFTGGWMANEEGITILTNFGEKTACSHPIMPIKSLVNAETGYIKTVLAFKVRNRWKEIIVDKEVMSSSNRITGLSKYGVRVTSENARALVQYLADIESMNDSAIPEQLSTSKLGWLNNSFIPYDESVIFDNEDNLSGAFKSIESNGSYTKWLELMHKIRQSERLEPKIYLAGAFASPLLHKFNALPFIINTHGKTGKGKTVALMVATSVWADPTEGKYWIKSKANEIALEARLDFLNHLPLAIDDFSEIQKKMKDDFSGYVYSLCSGGGKERSNVNIGLQRQRYWKNIILTNSERSLISETMQGGAINRIIEFESDEGSIFGNISESAAVVSTVKEHYGYAGREFIEIISDMDLQVLKDMQKDFQDRIYAKATEMGIEKEDKQILPMSILLTADKIATEQIFEDGMYLDFDICFNLLKSKDEVSEEERAYGFIMSDIAIHKNNFIPDNYGNYKGEIWGFIERGYVYIEPNVFKSMCERGNFSNKSFLTWADRNGLLLKDNDRGGTRMEKSKKINGKKSRYNVIKMSDEESEETIENTDFIPIDEQTRLPFDD</sequence>
<evidence type="ECO:0000313" key="4">
    <source>
        <dbReference type="Proteomes" id="UP000464314"/>
    </source>
</evidence>
<reference evidence="3 4" key="1">
    <citation type="submission" date="2020-01" db="EMBL/GenBank/DDBJ databases">
        <title>Genome analysis of Anaerocolumna sp. CBA3638.</title>
        <authorList>
            <person name="Kim J."/>
            <person name="Roh S.W."/>
        </authorList>
    </citation>
    <scope>NUCLEOTIDE SEQUENCE [LARGE SCALE GENOMIC DNA]</scope>
    <source>
        <strain evidence="3 4">CBA3638</strain>
    </source>
</reference>
<name>A0A6P1TJI6_9FIRM</name>
<dbReference type="InterPro" id="IPR009270">
    <property type="entry name" value="DUF927"/>
</dbReference>
<dbReference type="Pfam" id="PF06048">
    <property type="entry name" value="DUF927"/>
    <property type="match status" value="1"/>
</dbReference>
<gene>
    <name evidence="3" type="ORF">Ana3638_11785</name>
</gene>
<organism evidence="3 4">
    <name type="scientific">Anaerocolumna sedimenticola</name>
    <dbReference type="NCBI Taxonomy" id="2696063"/>
    <lineage>
        <taxon>Bacteria</taxon>
        <taxon>Bacillati</taxon>
        <taxon>Bacillota</taxon>
        <taxon>Clostridia</taxon>
        <taxon>Lachnospirales</taxon>
        <taxon>Lachnospiraceae</taxon>
        <taxon>Anaerocolumna</taxon>
    </lineage>
</organism>
<protein>
    <submittedName>
        <fullName evidence="3">DUF927 domain-containing protein</fullName>
    </submittedName>
</protein>
<dbReference type="InterPro" id="IPR040538">
    <property type="entry name" value="Cch_HTH"/>
</dbReference>
<evidence type="ECO:0000259" key="1">
    <source>
        <dbReference type="Pfam" id="PF06048"/>
    </source>
</evidence>
<evidence type="ECO:0000313" key="3">
    <source>
        <dbReference type="EMBL" id="QHQ61370.1"/>
    </source>
</evidence>